<dbReference type="PANTHER" id="PTHR46225">
    <property type="entry name" value="C3H4 TYPE ZINC FINGER PROTEIN"/>
    <property type="match status" value="1"/>
</dbReference>
<dbReference type="InterPro" id="IPR013083">
    <property type="entry name" value="Znf_RING/FYVE/PHD"/>
</dbReference>
<dbReference type="SMART" id="SM00744">
    <property type="entry name" value="RINGv"/>
    <property type="match status" value="1"/>
</dbReference>
<keyword evidence="2 4" id="KW-0863">Zinc-finger</keyword>
<dbReference type="PROSITE" id="PS50089">
    <property type="entry name" value="ZF_RING_2"/>
    <property type="match status" value="1"/>
</dbReference>
<keyword evidence="1" id="KW-0479">Metal-binding</keyword>
<feature type="transmembrane region" description="Helical" evidence="6">
    <location>
        <begin position="37"/>
        <end position="58"/>
    </location>
</feature>
<evidence type="ECO:0000313" key="9">
    <source>
        <dbReference type="Proteomes" id="UP001227230"/>
    </source>
</evidence>
<evidence type="ECO:0000259" key="7">
    <source>
        <dbReference type="PROSITE" id="PS50089"/>
    </source>
</evidence>
<evidence type="ECO:0000313" key="8">
    <source>
        <dbReference type="EMBL" id="WJZ94661.1"/>
    </source>
</evidence>
<evidence type="ECO:0000256" key="5">
    <source>
        <dbReference type="SAM" id="MobiDB-lite"/>
    </source>
</evidence>
<feature type="domain" description="RING-type" evidence="7">
    <location>
        <begin position="197"/>
        <end position="238"/>
    </location>
</feature>
<gene>
    <name evidence="8" type="ORF">VitviT2T_013500</name>
</gene>
<reference evidence="8 9" key="1">
    <citation type="journal article" date="2023" name="Hortic Res">
        <title>The complete reference genome for grapevine (Vitis vinifera L.) genetics and breeding.</title>
        <authorList>
            <person name="Shi X."/>
            <person name="Cao S."/>
            <person name="Wang X."/>
            <person name="Huang S."/>
            <person name="Wang Y."/>
            <person name="Liu Z."/>
            <person name="Liu W."/>
            <person name="Leng X."/>
            <person name="Peng Y."/>
            <person name="Wang N."/>
            <person name="Wang Y."/>
            <person name="Ma Z."/>
            <person name="Xu X."/>
            <person name="Zhang F."/>
            <person name="Xue H."/>
            <person name="Zhong H."/>
            <person name="Wang Y."/>
            <person name="Zhang K."/>
            <person name="Velt A."/>
            <person name="Avia K."/>
            <person name="Holtgrawe D."/>
            <person name="Grimplet J."/>
            <person name="Matus J.T."/>
            <person name="Ware D."/>
            <person name="Wu X."/>
            <person name="Wang H."/>
            <person name="Liu C."/>
            <person name="Fang Y."/>
            <person name="Rustenholz C."/>
            <person name="Cheng Z."/>
            <person name="Xiao H."/>
            <person name="Zhou Y."/>
        </authorList>
    </citation>
    <scope>NUCLEOTIDE SEQUENCE [LARGE SCALE GENOMIC DNA]</scope>
    <source>
        <strain evidence="9">cv. Pinot noir / PN40024</strain>
        <tissue evidence="8">Leaf</tissue>
    </source>
</reference>
<dbReference type="Pfam" id="PF13639">
    <property type="entry name" value="zf-RING_2"/>
    <property type="match status" value="1"/>
</dbReference>
<proteinExistence type="predicted"/>
<keyword evidence="9" id="KW-1185">Reference proteome</keyword>
<accession>A0ABY9CJN6</accession>
<feature type="region of interest" description="Disordered" evidence="5">
    <location>
        <begin position="249"/>
        <end position="279"/>
    </location>
</feature>
<dbReference type="PANTHER" id="PTHR46225:SF2">
    <property type="entry name" value="C3H4 TYPE ZINC FINGER PROTEIN"/>
    <property type="match status" value="1"/>
</dbReference>
<dbReference type="Proteomes" id="UP001227230">
    <property type="component" value="Chromosome 9"/>
</dbReference>
<feature type="transmembrane region" description="Helical" evidence="6">
    <location>
        <begin position="70"/>
        <end position="90"/>
    </location>
</feature>
<dbReference type="EMBL" id="CP126656">
    <property type="protein sequence ID" value="WJZ94661.1"/>
    <property type="molecule type" value="Genomic_DNA"/>
</dbReference>
<keyword evidence="6" id="KW-0812">Transmembrane</keyword>
<evidence type="ECO:0000256" key="1">
    <source>
        <dbReference type="ARBA" id="ARBA00022723"/>
    </source>
</evidence>
<evidence type="ECO:0000256" key="4">
    <source>
        <dbReference type="PROSITE-ProRule" id="PRU00175"/>
    </source>
</evidence>
<organism evidence="8 9">
    <name type="scientific">Vitis vinifera</name>
    <name type="common">Grape</name>
    <dbReference type="NCBI Taxonomy" id="29760"/>
    <lineage>
        <taxon>Eukaryota</taxon>
        <taxon>Viridiplantae</taxon>
        <taxon>Streptophyta</taxon>
        <taxon>Embryophyta</taxon>
        <taxon>Tracheophyta</taxon>
        <taxon>Spermatophyta</taxon>
        <taxon>Magnoliopsida</taxon>
        <taxon>eudicotyledons</taxon>
        <taxon>Gunneridae</taxon>
        <taxon>Pentapetalae</taxon>
        <taxon>rosids</taxon>
        <taxon>Vitales</taxon>
        <taxon>Vitaceae</taxon>
        <taxon>Viteae</taxon>
        <taxon>Vitis</taxon>
    </lineage>
</organism>
<feature type="transmembrane region" description="Helical" evidence="6">
    <location>
        <begin position="102"/>
        <end position="125"/>
    </location>
</feature>
<keyword evidence="6" id="KW-1133">Transmembrane helix</keyword>
<sequence>MQMASQNNGERRIDIPGVPTDQTSSTISIERTSLPKFFLSIMIYANVIQIVASVVGLSVSKALEHPANKIFAWVVGYAFACAVMLPFLYYRLRNAETWNRRLCQLLLKTACIMYAIPAIGCFLLPRMISSALMAPRNLTVTATADLFIFKAPPTRANSFNTLPTYRFKLKKNGTDAVGVLAAGTEQERAISEEDAVCCICLEKYVDNDELRELPCGHFFHKECVDEWLKINARCPLCQSEIARTHGASTFAAGSSQNPSERRTGSALDEDGGGHGSTVA</sequence>
<dbReference type="Gene3D" id="3.30.40.10">
    <property type="entry name" value="Zinc/RING finger domain, C3HC4 (zinc finger)"/>
    <property type="match status" value="1"/>
</dbReference>
<protein>
    <recommendedName>
        <fullName evidence="7">RING-type domain-containing protein</fullName>
    </recommendedName>
</protein>
<dbReference type="SMART" id="SM00184">
    <property type="entry name" value="RING"/>
    <property type="match status" value="1"/>
</dbReference>
<evidence type="ECO:0000256" key="6">
    <source>
        <dbReference type="SAM" id="Phobius"/>
    </source>
</evidence>
<dbReference type="InterPro" id="IPR011016">
    <property type="entry name" value="Znf_RING-CH"/>
</dbReference>
<evidence type="ECO:0000256" key="3">
    <source>
        <dbReference type="ARBA" id="ARBA00022833"/>
    </source>
</evidence>
<keyword evidence="6" id="KW-0472">Membrane</keyword>
<dbReference type="SUPFAM" id="SSF57850">
    <property type="entry name" value="RING/U-box"/>
    <property type="match status" value="1"/>
</dbReference>
<name>A0ABY9CJN6_VITVI</name>
<dbReference type="InterPro" id="IPR001841">
    <property type="entry name" value="Znf_RING"/>
</dbReference>
<evidence type="ECO:0000256" key="2">
    <source>
        <dbReference type="ARBA" id="ARBA00022771"/>
    </source>
</evidence>
<feature type="region of interest" description="Disordered" evidence="5">
    <location>
        <begin position="1"/>
        <end position="21"/>
    </location>
</feature>
<keyword evidence="3" id="KW-0862">Zinc</keyword>